<gene>
    <name evidence="1" type="ORF">E2C01_014443</name>
</gene>
<comment type="caution">
    <text evidence="1">The sequence shown here is derived from an EMBL/GenBank/DDBJ whole genome shotgun (WGS) entry which is preliminary data.</text>
</comment>
<accession>A0A5B7DK20</accession>
<dbReference type="AlphaFoldDB" id="A0A5B7DK20"/>
<sequence length="68" mass="7579">MEKQKQARSSRVYQRSIGEHHQHVHGLLHTPILGQLLSSGDLLIAGCGVVHLHLDEPPSIRDDVVVLR</sequence>
<dbReference type="Proteomes" id="UP000324222">
    <property type="component" value="Unassembled WGS sequence"/>
</dbReference>
<dbReference type="EMBL" id="VSRR010000977">
    <property type="protein sequence ID" value="MPC21457.1"/>
    <property type="molecule type" value="Genomic_DNA"/>
</dbReference>
<evidence type="ECO:0000313" key="1">
    <source>
        <dbReference type="EMBL" id="MPC21457.1"/>
    </source>
</evidence>
<keyword evidence="2" id="KW-1185">Reference proteome</keyword>
<name>A0A5B7DK20_PORTR</name>
<reference evidence="1 2" key="1">
    <citation type="submission" date="2019-05" db="EMBL/GenBank/DDBJ databases">
        <title>Another draft genome of Portunus trituberculatus and its Hox gene families provides insights of decapod evolution.</title>
        <authorList>
            <person name="Jeong J.-H."/>
            <person name="Song I."/>
            <person name="Kim S."/>
            <person name="Choi T."/>
            <person name="Kim D."/>
            <person name="Ryu S."/>
            <person name="Kim W."/>
        </authorList>
    </citation>
    <scope>NUCLEOTIDE SEQUENCE [LARGE SCALE GENOMIC DNA]</scope>
    <source>
        <tissue evidence="1">Muscle</tissue>
    </source>
</reference>
<organism evidence="1 2">
    <name type="scientific">Portunus trituberculatus</name>
    <name type="common">Swimming crab</name>
    <name type="synonym">Neptunus trituberculatus</name>
    <dbReference type="NCBI Taxonomy" id="210409"/>
    <lineage>
        <taxon>Eukaryota</taxon>
        <taxon>Metazoa</taxon>
        <taxon>Ecdysozoa</taxon>
        <taxon>Arthropoda</taxon>
        <taxon>Crustacea</taxon>
        <taxon>Multicrustacea</taxon>
        <taxon>Malacostraca</taxon>
        <taxon>Eumalacostraca</taxon>
        <taxon>Eucarida</taxon>
        <taxon>Decapoda</taxon>
        <taxon>Pleocyemata</taxon>
        <taxon>Brachyura</taxon>
        <taxon>Eubrachyura</taxon>
        <taxon>Portunoidea</taxon>
        <taxon>Portunidae</taxon>
        <taxon>Portuninae</taxon>
        <taxon>Portunus</taxon>
    </lineage>
</organism>
<evidence type="ECO:0000313" key="2">
    <source>
        <dbReference type="Proteomes" id="UP000324222"/>
    </source>
</evidence>
<protein>
    <submittedName>
        <fullName evidence="1">Uncharacterized protein</fullName>
    </submittedName>
</protein>
<proteinExistence type="predicted"/>